<comment type="similarity">
    <text evidence="1">Belongs to the trimethylamine methyltransferase family.</text>
</comment>
<organism evidence="4">
    <name type="scientific">marine sediment metagenome</name>
    <dbReference type="NCBI Taxonomy" id="412755"/>
    <lineage>
        <taxon>unclassified sequences</taxon>
        <taxon>metagenomes</taxon>
        <taxon>ecological metagenomes</taxon>
    </lineage>
</organism>
<name>X1D581_9ZZZZ</name>
<dbReference type="GO" id="GO:0032259">
    <property type="term" value="P:methylation"/>
    <property type="evidence" value="ECO:0007669"/>
    <property type="project" value="UniProtKB-KW"/>
</dbReference>
<evidence type="ECO:0000256" key="2">
    <source>
        <dbReference type="ARBA" id="ARBA00022603"/>
    </source>
</evidence>
<dbReference type="GO" id="GO:0015948">
    <property type="term" value="P:methanogenesis"/>
    <property type="evidence" value="ECO:0007669"/>
    <property type="project" value="InterPro"/>
</dbReference>
<evidence type="ECO:0008006" key="5">
    <source>
        <dbReference type="Google" id="ProtNLM"/>
    </source>
</evidence>
<keyword evidence="2" id="KW-0489">Methyltransferase</keyword>
<dbReference type="InterPro" id="IPR010426">
    <property type="entry name" value="MTTB_MeTrfase"/>
</dbReference>
<evidence type="ECO:0000313" key="4">
    <source>
        <dbReference type="EMBL" id="GAH15906.1"/>
    </source>
</evidence>
<dbReference type="Pfam" id="PF06253">
    <property type="entry name" value="MTTB"/>
    <property type="match status" value="1"/>
</dbReference>
<reference evidence="4" key="1">
    <citation type="journal article" date="2014" name="Front. Microbiol.">
        <title>High frequency of phylogenetically diverse reductive dehalogenase-homologous genes in deep subseafloor sedimentary metagenomes.</title>
        <authorList>
            <person name="Kawai M."/>
            <person name="Futagami T."/>
            <person name="Toyoda A."/>
            <person name="Takaki Y."/>
            <person name="Nishi S."/>
            <person name="Hori S."/>
            <person name="Arai W."/>
            <person name="Tsubouchi T."/>
            <person name="Morono Y."/>
            <person name="Uchiyama I."/>
            <person name="Ito T."/>
            <person name="Fujiyama A."/>
            <person name="Inagaki F."/>
            <person name="Takami H."/>
        </authorList>
    </citation>
    <scope>NUCLEOTIDE SEQUENCE</scope>
    <source>
        <strain evidence="4">Expedition CK06-06</strain>
    </source>
</reference>
<dbReference type="EMBL" id="BART01031588">
    <property type="protein sequence ID" value="GAH15906.1"/>
    <property type="molecule type" value="Genomic_DNA"/>
</dbReference>
<feature type="non-terminal residue" evidence="4">
    <location>
        <position position="1"/>
    </location>
</feature>
<dbReference type="InterPro" id="IPR038601">
    <property type="entry name" value="MttB-like_sf"/>
</dbReference>
<comment type="caution">
    <text evidence="4">The sequence shown here is derived from an EMBL/GenBank/DDBJ whole genome shotgun (WGS) entry which is preliminary data.</text>
</comment>
<protein>
    <recommendedName>
        <fullName evidence="5">Trimethylamine methyltransferase</fullName>
    </recommendedName>
</protein>
<dbReference type="GO" id="GO:0008168">
    <property type="term" value="F:methyltransferase activity"/>
    <property type="evidence" value="ECO:0007669"/>
    <property type="project" value="UniProtKB-KW"/>
</dbReference>
<feature type="non-terminal residue" evidence="4">
    <location>
        <position position="254"/>
    </location>
</feature>
<evidence type="ECO:0000256" key="1">
    <source>
        <dbReference type="ARBA" id="ARBA00007137"/>
    </source>
</evidence>
<gene>
    <name evidence="4" type="ORF">S01H4_54837</name>
</gene>
<keyword evidence="3" id="KW-0808">Transferase</keyword>
<dbReference type="AlphaFoldDB" id="X1D581"/>
<sequence length="254" mass="27434">LEDLTRVQDSLENLHIMHGIVNPQDIPQEGFDRRLFSTMMRGTERFYYSQALGKNGVRDQVKMASLIAGNNKKFKGKPFFSIVLCTVSPLIYPRIRLEELMECAESGVPLFLEADAIPGATTPISIAGTLVEQSANVLAGVCLAQMVHPGHPCVYSIASGIMDMATGDYSGGAPETQILHAATAQIAHYFGLPCQAGTGIDSVLPDMQAGYERGVQFLTCTLGGADFVHLATGMLEQMLTASYEQCVLDDEILS</sequence>
<dbReference type="Gene3D" id="3.20.20.480">
    <property type="entry name" value="Trimethylamine methyltransferase-like"/>
    <property type="match status" value="1"/>
</dbReference>
<accession>X1D581</accession>
<evidence type="ECO:0000256" key="3">
    <source>
        <dbReference type="ARBA" id="ARBA00022679"/>
    </source>
</evidence>
<proteinExistence type="inferred from homology"/>